<dbReference type="InterPro" id="IPR023827">
    <property type="entry name" value="Peptidase_S8_Asp-AS"/>
</dbReference>
<protein>
    <submittedName>
        <fullName evidence="8">Peptidase S8 family protein (Isp)</fullName>
    </submittedName>
</protein>
<comment type="similarity">
    <text evidence="1 5">Belongs to the peptidase S8 family.</text>
</comment>
<organism evidence="8">
    <name type="scientific">uncultured marine group II/III euryarchaeote KM3_137_F02</name>
    <dbReference type="NCBI Taxonomy" id="1457868"/>
    <lineage>
        <taxon>Archaea</taxon>
        <taxon>Methanobacteriati</taxon>
        <taxon>Methanobacteriota</taxon>
        <taxon>environmental samples</taxon>
    </lineage>
</organism>
<dbReference type="PANTHER" id="PTHR43806">
    <property type="entry name" value="PEPTIDASE S8"/>
    <property type="match status" value="1"/>
</dbReference>
<dbReference type="SUPFAM" id="SSF52743">
    <property type="entry name" value="Subtilisin-like"/>
    <property type="match status" value="1"/>
</dbReference>
<sequence length="411" mass="43924">MALEKLELMPEPEDSRILTAVDSEAPGYSGADYGLTDQEARELRWPLGPMKKFLWPWGGVSFAIGTVLLLISWHSIQAYLWPFLPDSEWAFESTGIRELQDEGYFGSGVHVCIVDTGIDGDHPDFENLNLVGFRDFYDGNDADIRDVGNDYHGTLMAGLLVANGTYTGAAPEVDLSVAIALGPEGKSGQADRVALAIRWCRITQEADIISLSLGGDPGGGMSSLQSETVEAVNEALDAGIFVIAAAGNNGMKAGVNDVSIPANIPGVIAVGASTINGGVWLNSSVGSTIDPYSGEERSFPNQKPEVRAPGVKMFSTASTDIQPPYAYSTGSSDSTVIVVGALSLILEIHGEEMRGDDGVFDAGEMEQVKRALATSSLVSQEEEASHHNKRGYGNLDAVEWLKQVEFEFNIT</sequence>
<dbReference type="AlphaFoldDB" id="A0A075GFG0"/>
<dbReference type="InterPro" id="IPR036852">
    <property type="entry name" value="Peptidase_S8/S53_dom_sf"/>
</dbReference>
<feature type="active site" description="Charge relay system" evidence="5">
    <location>
        <position position="115"/>
    </location>
</feature>
<dbReference type="EMBL" id="KF900600">
    <property type="protein sequence ID" value="AIF00747.1"/>
    <property type="molecule type" value="Genomic_DNA"/>
</dbReference>
<evidence type="ECO:0000256" key="4">
    <source>
        <dbReference type="ARBA" id="ARBA00022825"/>
    </source>
</evidence>
<evidence type="ECO:0000259" key="7">
    <source>
        <dbReference type="Pfam" id="PF00082"/>
    </source>
</evidence>
<feature type="transmembrane region" description="Helical" evidence="6">
    <location>
        <begin position="53"/>
        <end position="73"/>
    </location>
</feature>
<dbReference type="PRINTS" id="PR00723">
    <property type="entry name" value="SUBTILISIN"/>
</dbReference>
<keyword evidence="6" id="KW-1133">Transmembrane helix</keyword>
<evidence type="ECO:0000313" key="8">
    <source>
        <dbReference type="EMBL" id="AIF00747.1"/>
    </source>
</evidence>
<dbReference type="InterPro" id="IPR000209">
    <property type="entry name" value="Peptidase_S8/S53_dom"/>
</dbReference>
<proteinExistence type="inferred from homology"/>
<dbReference type="GO" id="GO:0004252">
    <property type="term" value="F:serine-type endopeptidase activity"/>
    <property type="evidence" value="ECO:0007669"/>
    <property type="project" value="UniProtKB-UniRule"/>
</dbReference>
<feature type="domain" description="Peptidase S8/S53" evidence="7">
    <location>
        <begin position="106"/>
        <end position="393"/>
    </location>
</feature>
<feature type="active site" description="Charge relay system" evidence="5">
    <location>
        <position position="332"/>
    </location>
</feature>
<dbReference type="Gene3D" id="3.40.50.200">
    <property type="entry name" value="Peptidase S8/S53 domain"/>
    <property type="match status" value="1"/>
</dbReference>
<dbReference type="PROSITE" id="PS00136">
    <property type="entry name" value="SUBTILASE_ASP"/>
    <property type="match status" value="1"/>
</dbReference>
<reference evidence="8" key="1">
    <citation type="journal article" date="2014" name="Genome Biol. Evol.">
        <title>Pangenome evidence for extensive interdomain horizontal transfer affecting lineage core and shell genes in uncultured planktonic thaumarchaeota and euryarchaeota.</title>
        <authorList>
            <person name="Deschamps P."/>
            <person name="Zivanovic Y."/>
            <person name="Moreira D."/>
            <person name="Rodriguez-Valera F."/>
            <person name="Lopez-Garcia P."/>
        </authorList>
    </citation>
    <scope>NUCLEOTIDE SEQUENCE</scope>
</reference>
<keyword evidence="3 5" id="KW-0378">Hydrolase</keyword>
<dbReference type="GO" id="GO:0006508">
    <property type="term" value="P:proteolysis"/>
    <property type="evidence" value="ECO:0007669"/>
    <property type="project" value="UniProtKB-KW"/>
</dbReference>
<gene>
    <name evidence="8" type="primary">isp</name>
</gene>
<dbReference type="PROSITE" id="PS51892">
    <property type="entry name" value="SUBTILASE"/>
    <property type="match status" value="1"/>
</dbReference>
<keyword evidence="6" id="KW-0472">Membrane</keyword>
<feature type="active site" description="Charge relay system" evidence="5">
    <location>
        <position position="152"/>
    </location>
</feature>
<evidence type="ECO:0000256" key="2">
    <source>
        <dbReference type="ARBA" id="ARBA00022670"/>
    </source>
</evidence>
<dbReference type="InterPro" id="IPR015500">
    <property type="entry name" value="Peptidase_S8_subtilisin-rel"/>
</dbReference>
<dbReference type="Pfam" id="PF00082">
    <property type="entry name" value="Peptidase_S8"/>
    <property type="match status" value="1"/>
</dbReference>
<keyword evidence="2 5" id="KW-0645">Protease</keyword>
<name>A0A075GFG0_9EURY</name>
<evidence type="ECO:0000256" key="5">
    <source>
        <dbReference type="PROSITE-ProRule" id="PRU01240"/>
    </source>
</evidence>
<accession>A0A075GFG0</accession>
<evidence type="ECO:0000256" key="1">
    <source>
        <dbReference type="ARBA" id="ARBA00011073"/>
    </source>
</evidence>
<evidence type="ECO:0000256" key="3">
    <source>
        <dbReference type="ARBA" id="ARBA00022801"/>
    </source>
</evidence>
<dbReference type="InterPro" id="IPR050131">
    <property type="entry name" value="Peptidase_S8_subtilisin-like"/>
</dbReference>
<dbReference type="PANTHER" id="PTHR43806:SF11">
    <property type="entry name" value="CEREVISIN-RELATED"/>
    <property type="match status" value="1"/>
</dbReference>
<keyword evidence="6" id="KW-0812">Transmembrane</keyword>
<evidence type="ECO:0000256" key="6">
    <source>
        <dbReference type="SAM" id="Phobius"/>
    </source>
</evidence>
<keyword evidence="4 5" id="KW-0720">Serine protease</keyword>